<dbReference type="SMART" id="SM00091">
    <property type="entry name" value="PAS"/>
    <property type="match status" value="1"/>
</dbReference>
<feature type="domain" description="GGDEF" evidence="6">
    <location>
        <begin position="332"/>
        <end position="463"/>
    </location>
</feature>
<dbReference type="EMBL" id="CP036287">
    <property type="protein sequence ID" value="QDU66028.1"/>
    <property type="molecule type" value="Genomic_DNA"/>
</dbReference>
<dbReference type="CDD" id="cd00130">
    <property type="entry name" value="PAS"/>
    <property type="match status" value="1"/>
</dbReference>
<evidence type="ECO:0000259" key="5">
    <source>
        <dbReference type="PROSITE" id="PS50113"/>
    </source>
</evidence>
<dbReference type="InterPro" id="IPR000700">
    <property type="entry name" value="PAS-assoc_C"/>
</dbReference>
<dbReference type="PROSITE" id="PS50887">
    <property type="entry name" value="GGDEF"/>
    <property type="match status" value="1"/>
</dbReference>
<proteinExistence type="predicted"/>
<dbReference type="InterPro" id="IPR035965">
    <property type="entry name" value="PAS-like_dom_sf"/>
</dbReference>
<organism evidence="7 8">
    <name type="scientific">Engelhardtia mirabilis</name>
    <dbReference type="NCBI Taxonomy" id="2528011"/>
    <lineage>
        <taxon>Bacteria</taxon>
        <taxon>Pseudomonadati</taxon>
        <taxon>Planctomycetota</taxon>
        <taxon>Planctomycetia</taxon>
        <taxon>Planctomycetia incertae sedis</taxon>
        <taxon>Engelhardtia</taxon>
    </lineage>
</organism>
<evidence type="ECO:0000259" key="6">
    <source>
        <dbReference type="PROSITE" id="PS50887"/>
    </source>
</evidence>
<gene>
    <name evidence="7" type="primary">adrA</name>
    <name evidence="7" type="ORF">Pla133_10940</name>
</gene>
<feature type="domain" description="PAC" evidence="5">
    <location>
        <begin position="83"/>
        <end position="135"/>
    </location>
</feature>
<dbReference type="EC" id="2.7.7.65" evidence="1"/>
<dbReference type="PROSITE" id="PS50112">
    <property type="entry name" value="PAS"/>
    <property type="match status" value="1"/>
</dbReference>
<dbReference type="InterPro" id="IPR043128">
    <property type="entry name" value="Rev_trsase/Diguanyl_cyclase"/>
</dbReference>
<feature type="region of interest" description="Disordered" evidence="3">
    <location>
        <begin position="69"/>
        <end position="89"/>
    </location>
</feature>
<dbReference type="SMART" id="SM00086">
    <property type="entry name" value="PAC"/>
    <property type="match status" value="1"/>
</dbReference>
<dbReference type="Pfam" id="PF01590">
    <property type="entry name" value="GAF"/>
    <property type="match status" value="1"/>
</dbReference>
<evidence type="ECO:0000256" key="2">
    <source>
        <dbReference type="ARBA" id="ARBA00034247"/>
    </source>
</evidence>
<dbReference type="KEGG" id="pbap:Pla133_10940"/>
<dbReference type="GO" id="GO:0052621">
    <property type="term" value="F:diguanylate cyclase activity"/>
    <property type="evidence" value="ECO:0007669"/>
    <property type="project" value="UniProtKB-EC"/>
</dbReference>
<evidence type="ECO:0000259" key="4">
    <source>
        <dbReference type="PROSITE" id="PS50112"/>
    </source>
</evidence>
<dbReference type="Gene3D" id="3.30.450.40">
    <property type="match status" value="1"/>
</dbReference>
<dbReference type="FunFam" id="3.30.70.270:FF:000001">
    <property type="entry name" value="Diguanylate cyclase domain protein"/>
    <property type="match status" value="1"/>
</dbReference>
<name>A0A518BGC1_9BACT</name>
<dbReference type="InterPro" id="IPR013767">
    <property type="entry name" value="PAS_fold"/>
</dbReference>
<dbReference type="RefSeq" id="WP_419192156.1">
    <property type="nucleotide sequence ID" value="NZ_CP036287.1"/>
</dbReference>
<protein>
    <recommendedName>
        <fullName evidence="1">diguanylate cyclase</fullName>
        <ecNumber evidence="1">2.7.7.65</ecNumber>
    </recommendedName>
</protein>
<comment type="catalytic activity">
    <reaction evidence="2">
        <text>2 GTP = 3',3'-c-di-GMP + 2 diphosphate</text>
        <dbReference type="Rhea" id="RHEA:24898"/>
        <dbReference type="ChEBI" id="CHEBI:33019"/>
        <dbReference type="ChEBI" id="CHEBI:37565"/>
        <dbReference type="ChEBI" id="CHEBI:58805"/>
        <dbReference type="EC" id="2.7.7.65"/>
    </reaction>
</comment>
<dbReference type="InterPro" id="IPR050469">
    <property type="entry name" value="Diguanylate_Cyclase"/>
</dbReference>
<dbReference type="Pfam" id="PF00990">
    <property type="entry name" value="GGDEF"/>
    <property type="match status" value="1"/>
</dbReference>
<dbReference type="SMART" id="SM00065">
    <property type="entry name" value="GAF"/>
    <property type="match status" value="1"/>
</dbReference>
<dbReference type="GO" id="GO:0043709">
    <property type="term" value="P:cell adhesion involved in single-species biofilm formation"/>
    <property type="evidence" value="ECO:0007669"/>
    <property type="project" value="TreeGrafter"/>
</dbReference>
<keyword evidence="7" id="KW-0808">Transferase</keyword>
<dbReference type="InterPro" id="IPR003018">
    <property type="entry name" value="GAF"/>
</dbReference>
<feature type="domain" description="PAS" evidence="4">
    <location>
        <begin position="13"/>
        <end position="66"/>
    </location>
</feature>
<dbReference type="InterPro" id="IPR000014">
    <property type="entry name" value="PAS"/>
</dbReference>
<dbReference type="PANTHER" id="PTHR45138:SF9">
    <property type="entry name" value="DIGUANYLATE CYCLASE DGCM-RELATED"/>
    <property type="match status" value="1"/>
</dbReference>
<dbReference type="SUPFAM" id="SSF55781">
    <property type="entry name" value="GAF domain-like"/>
    <property type="match status" value="1"/>
</dbReference>
<dbReference type="AlphaFoldDB" id="A0A518BGC1"/>
<dbReference type="NCBIfam" id="TIGR00229">
    <property type="entry name" value="sensory_box"/>
    <property type="match status" value="1"/>
</dbReference>
<dbReference type="InterPro" id="IPR001610">
    <property type="entry name" value="PAC"/>
</dbReference>
<evidence type="ECO:0000256" key="3">
    <source>
        <dbReference type="SAM" id="MobiDB-lite"/>
    </source>
</evidence>
<dbReference type="CDD" id="cd01949">
    <property type="entry name" value="GGDEF"/>
    <property type="match status" value="1"/>
</dbReference>
<accession>A0A518BGC1</accession>
<reference evidence="7 8" key="1">
    <citation type="submission" date="2019-02" db="EMBL/GenBank/DDBJ databases">
        <title>Deep-cultivation of Planctomycetes and their phenomic and genomic characterization uncovers novel biology.</title>
        <authorList>
            <person name="Wiegand S."/>
            <person name="Jogler M."/>
            <person name="Boedeker C."/>
            <person name="Pinto D."/>
            <person name="Vollmers J."/>
            <person name="Rivas-Marin E."/>
            <person name="Kohn T."/>
            <person name="Peeters S.H."/>
            <person name="Heuer A."/>
            <person name="Rast P."/>
            <person name="Oberbeckmann S."/>
            <person name="Bunk B."/>
            <person name="Jeske O."/>
            <person name="Meyerdierks A."/>
            <person name="Storesund J.E."/>
            <person name="Kallscheuer N."/>
            <person name="Luecker S."/>
            <person name="Lage O.M."/>
            <person name="Pohl T."/>
            <person name="Merkel B.J."/>
            <person name="Hornburger P."/>
            <person name="Mueller R.-W."/>
            <person name="Bruemmer F."/>
            <person name="Labrenz M."/>
            <person name="Spormann A.M."/>
            <person name="Op den Camp H."/>
            <person name="Overmann J."/>
            <person name="Amann R."/>
            <person name="Jetten M.S.M."/>
            <person name="Mascher T."/>
            <person name="Medema M.H."/>
            <person name="Devos D.P."/>
            <person name="Kaster A.-K."/>
            <person name="Ovreas L."/>
            <person name="Rohde M."/>
            <person name="Galperin M.Y."/>
            <person name="Jogler C."/>
        </authorList>
    </citation>
    <scope>NUCLEOTIDE SEQUENCE [LARGE SCALE GENOMIC DNA]</scope>
    <source>
        <strain evidence="7 8">Pla133</strain>
    </source>
</reference>
<dbReference type="SUPFAM" id="SSF55785">
    <property type="entry name" value="PYP-like sensor domain (PAS domain)"/>
    <property type="match status" value="1"/>
</dbReference>
<dbReference type="Gene3D" id="3.30.450.20">
    <property type="entry name" value="PAS domain"/>
    <property type="match status" value="1"/>
</dbReference>
<evidence type="ECO:0000256" key="1">
    <source>
        <dbReference type="ARBA" id="ARBA00012528"/>
    </source>
</evidence>
<dbReference type="GO" id="GO:0006355">
    <property type="term" value="P:regulation of DNA-templated transcription"/>
    <property type="evidence" value="ECO:0007669"/>
    <property type="project" value="InterPro"/>
</dbReference>
<dbReference type="Gene3D" id="3.30.70.270">
    <property type="match status" value="1"/>
</dbReference>
<dbReference type="InterPro" id="IPR000160">
    <property type="entry name" value="GGDEF_dom"/>
</dbReference>
<dbReference type="GO" id="GO:0005886">
    <property type="term" value="C:plasma membrane"/>
    <property type="evidence" value="ECO:0007669"/>
    <property type="project" value="TreeGrafter"/>
</dbReference>
<dbReference type="InterPro" id="IPR029016">
    <property type="entry name" value="GAF-like_dom_sf"/>
</dbReference>
<keyword evidence="7" id="KW-0548">Nucleotidyltransferase</keyword>
<dbReference type="Pfam" id="PF00989">
    <property type="entry name" value="PAS"/>
    <property type="match status" value="1"/>
</dbReference>
<sequence>MIPLERAFAERDGNVLLRAALHDSPDAVVVADDDRRVVGLNEAAEQLFGWRLADVVGRTLDVFHAEPAHGRDLEESSDPGTAGRGDRRLRRSGGEVFIGETAETPICDDGGRSIGMLVTIRDVTNDRRTLRAMSELYSVISSRELCYQDKVERILEIGAATFGTSSGMVCRVDGEAVTVCHTYDGEQIYQPGQRLSAARSFCGEVLRRNTAVACHHVGASELRHQPFYDDGLVESGIGAPLNVDGERFGTVSFLSPEPRAWPFSEQDVDFVRLLSEWIGNEIARERDLQALRAAHERLRALASTDELTGVGSRRHFMDLARHDWERTRRNGRPLSMLVVDLDHFRKVNETHGHAAGDELLAAVAGACRRVLRAADVFARIGGEEFAVLLPEAGEERALEVAERLRAAIGEVTVDGADAGASVTASIGAVTAGEADSDVRALMARADEALERAKERGRNRVETI</sequence>
<dbReference type="NCBIfam" id="TIGR00254">
    <property type="entry name" value="GGDEF"/>
    <property type="match status" value="1"/>
</dbReference>
<evidence type="ECO:0000313" key="8">
    <source>
        <dbReference type="Proteomes" id="UP000316921"/>
    </source>
</evidence>
<dbReference type="PROSITE" id="PS50113">
    <property type="entry name" value="PAC"/>
    <property type="match status" value="1"/>
</dbReference>
<dbReference type="SUPFAM" id="SSF55073">
    <property type="entry name" value="Nucleotide cyclase"/>
    <property type="match status" value="1"/>
</dbReference>
<dbReference type="InterPro" id="IPR029787">
    <property type="entry name" value="Nucleotide_cyclase"/>
</dbReference>
<evidence type="ECO:0000313" key="7">
    <source>
        <dbReference type="EMBL" id="QDU66028.1"/>
    </source>
</evidence>
<dbReference type="PANTHER" id="PTHR45138">
    <property type="entry name" value="REGULATORY COMPONENTS OF SENSORY TRANSDUCTION SYSTEM"/>
    <property type="match status" value="1"/>
</dbReference>
<keyword evidence="8" id="KW-1185">Reference proteome</keyword>
<dbReference type="Proteomes" id="UP000316921">
    <property type="component" value="Chromosome"/>
</dbReference>
<dbReference type="GO" id="GO:1902201">
    <property type="term" value="P:negative regulation of bacterial-type flagellum-dependent cell motility"/>
    <property type="evidence" value="ECO:0007669"/>
    <property type="project" value="TreeGrafter"/>
</dbReference>
<dbReference type="SMART" id="SM00267">
    <property type="entry name" value="GGDEF"/>
    <property type="match status" value="1"/>
</dbReference>